<dbReference type="EMBL" id="LR134516">
    <property type="protein sequence ID" value="VEJ22334.1"/>
    <property type="molecule type" value="Genomic_DNA"/>
</dbReference>
<sequence>MKKSAVPVMVLTLTLSQPVWAERNPADPYEPYNRVMFKINDTADRYVLTPVARGYRAVTPQPVRTGVSNFFNNLRDVVSMGSNLLRLDIKRASEDFVRVGVNSTFGLGGLINIADAGGIPNNKNTLGDTFASWGWKNSNYFVYPLTGPSTVRDSVGNTITSVYPVDNAVFHTAANRIGNKAVRAVSLREQLLDLTDSLGDASIDKYAYTRDIYMKVRARQLGITPPQGEEDNIDIDDLVGEGDAPKTGDYQAPAEAPLPDSSANTVWPERTGTLTLWTPDDPQDASPLHTDGIEMVEVAQWGEPVGYGF</sequence>
<dbReference type="PANTHER" id="PTHR30035">
    <property type="entry name" value="LIPOPROTEIN VACJ-RELATED"/>
    <property type="match status" value="1"/>
</dbReference>
<dbReference type="PANTHER" id="PTHR30035:SF3">
    <property type="entry name" value="INTERMEMBRANE PHOSPHOLIPID TRANSPORT SYSTEM LIPOPROTEIN MLAA"/>
    <property type="match status" value="1"/>
</dbReference>
<evidence type="ECO:0000256" key="1">
    <source>
        <dbReference type="ARBA" id="ARBA00010634"/>
    </source>
</evidence>
<dbReference type="AlphaFoldDB" id="A0A448UEN4"/>
<dbReference type="Pfam" id="PF04333">
    <property type="entry name" value="MlaA"/>
    <property type="match status" value="1"/>
</dbReference>
<proteinExistence type="inferred from homology"/>
<evidence type="ECO:0000256" key="4">
    <source>
        <dbReference type="SAM" id="SignalP"/>
    </source>
</evidence>
<accession>A0A448UEN4</accession>
<keyword evidence="2 4" id="KW-0732">Signal</keyword>
<keyword evidence="6" id="KW-1185">Reference proteome</keyword>
<dbReference type="RefSeq" id="WP_085390080.1">
    <property type="nucleotide sequence ID" value="NZ_LR134440.1"/>
</dbReference>
<comment type="similarity">
    <text evidence="1">Belongs to the MlaA family.</text>
</comment>
<dbReference type="Proteomes" id="UP000268229">
    <property type="component" value="Chromosome"/>
</dbReference>
<dbReference type="GO" id="GO:0016020">
    <property type="term" value="C:membrane"/>
    <property type="evidence" value="ECO:0007669"/>
    <property type="project" value="InterPro"/>
</dbReference>
<gene>
    <name evidence="5" type="primary">mlaA</name>
    <name evidence="5" type="ORF">NCTC12227_02123</name>
</gene>
<dbReference type="PRINTS" id="PR01805">
    <property type="entry name" value="VACJLIPOPROT"/>
</dbReference>
<dbReference type="OrthoDB" id="9785326at2"/>
<organism evidence="5 6">
    <name type="scientific">Neisseria animaloris</name>
    <dbReference type="NCBI Taxonomy" id="326522"/>
    <lineage>
        <taxon>Bacteria</taxon>
        <taxon>Pseudomonadati</taxon>
        <taxon>Pseudomonadota</taxon>
        <taxon>Betaproteobacteria</taxon>
        <taxon>Neisseriales</taxon>
        <taxon>Neisseriaceae</taxon>
        <taxon>Neisseria</taxon>
    </lineage>
</organism>
<feature type="region of interest" description="Disordered" evidence="3">
    <location>
        <begin position="240"/>
        <end position="266"/>
    </location>
</feature>
<evidence type="ECO:0000313" key="5">
    <source>
        <dbReference type="EMBL" id="VEJ22334.1"/>
    </source>
</evidence>
<evidence type="ECO:0000256" key="3">
    <source>
        <dbReference type="SAM" id="MobiDB-lite"/>
    </source>
</evidence>
<evidence type="ECO:0000256" key="2">
    <source>
        <dbReference type="ARBA" id="ARBA00022729"/>
    </source>
</evidence>
<name>A0A448UEN4_9NEIS</name>
<dbReference type="InterPro" id="IPR007428">
    <property type="entry name" value="MlaA"/>
</dbReference>
<reference evidence="5 6" key="1">
    <citation type="submission" date="2018-12" db="EMBL/GenBank/DDBJ databases">
        <authorList>
            <consortium name="Pathogen Informatics"/>
        </authorList>
    </citation>
    <scope>NUCLEOTIDE SEQUENCE [LARGE SCALE GENOMIC DNA]</scope>
    <source>
        <strain evidence="5 6">NCTC12227</strain>
    </source>
</reference>
<feature type="chain" id="PRO_5019305088" evidence="4">
    <location>
        <begin position="22"/>
        <end position="309"/>
    </location>
</feature>
<evidence type="ECO:0000313" key="6">
    <source>
        <dbReference type="Proteomes" id="UP000268229"/>
    </source>
</evidence>
<protein>
    <submittedName>
        <fullName evidence="5">Putative VacJ-like protein</fullName>
    </submittedName>
</protein>
<feature type="signal peptide" evidence="4">
    <location>
        <begin position="1"/>
        <end position="21"/>
    </location>
</feature>
<dbReference type="KEGG" id="nani:NCTC12227_02123"/>
<dbReference type="GO" id="GO:0120010">
    <property type="term" value="P:intermembrane phospholipid transfer"/>
    <property type="evidence" value="ECO:0007669"/>
    <property type="project" value="TreeGrafter"/>
</dbReference>